<keyword evidence="4 11" id="KW-0552">Olfaction</keyword>
<evidence type="ECO:0000256" key="3">
    <source>
        <dbReference type="ARBA" id="ARBA00022692"/>
    </source>
</evidence>
<evidence type="ECO:0000313" key="14">
    <source>
        <dbReference type="Proteomes" id="UP000233200"/>
    </source>
</evidence>
<feature type="transmembrane region" description="Helical" evidence="11">
    <location>
        <begin position="245"/>
        <end position="269"/>
    </location>
</feature>
<dbReference type="InterPro" id="IPR000276">
    <property type="entry name" value="GPCR_Rhodpsn"/>
</dbReference>
<dbReference type="InterPro" id="IPR050402">
    <property type="entry name" value="OR51/52/56-like"/>
</dbReference>
<dbReference type="PRINTS" id="PR00245">
    <property type="entry name" value="OLFACTORYR"/>
</dbReference>
<evidence type="ECO:0000256" key="11">
    <source>
        <dbReference type="RuleBase" id="RU363047"/>
    </source>
</evidence>
<evidence type="ECO:0000256" key="9">
    <source>
        <dbReference type="ARBA" id="ARBA00023224"/>
    </source>
</evidence>
<feature type="transmembrane region" description="Helical" evidence="11">
    <location>
        <begin position="215"/>
        <end position="233"/>
    </location>
</feature>
<keyword evidence="2 11" id="KW-0716">Sensory transduction</keyword>
<keyword evidence="5 11" id="KW-1133">Transmembrane helix</keyword>
<organism evidence="13 14">
    <name type="scientific">Rhinopithecus roxellana</name>
    <name type="common">Golden snub-nosed monkey</name>
    <name type="synonym">Pygathrix roxellana</name>
    <dbReference type="NCBI Taxonomy" id="61622"/>
    <lineage>
        <taxon>Eukaryota</taxon>
        <taxon>Metazoa</taxon>
        <taxon>Chordata</taxon>
        <taxon>Craniata</taxon>
        <taxon>Vertebrata</taxon>
        <taxon>Euteleostomi</taxon>
        <taxon>Mammalia</taxon>
        <taxon>Eutheria</taxon>
        <taxon>Euarchontoglires</taxon>
        <taxon>Primates</taxon>
        <taxon>Haplorrhini</taxon>
        <taxon>Catarrhini</taxon>
        <taxon>Cercopithecidae</taxon>
        <taxon>Colobinae</taxon>
        <taxon>Rhinopithecus</taxon>
    </lineage>
</organism>
<evidence type="ECO:0000259" key="12">
    <source>
        <dbReference type="PROSITE" id="PS50262"/>
    </source>
</evidence>
<sequence length="321" mass="36476">MSFSTSNSSTTLSSTFYLTGIPGYEEFHHWISIPFCLLYLAGIMGNCTILHIVWTDPRLHELMYYFLAMLSLTDMGISLPTMITLFRVLWSISKEIQFNICVVQMFFIHTFSFTESSVLLAMALDRYVAICHPLRYATILTPKLITKIRIAAMLRSAIAIIPLLAHLSFFPFCHSHILSHSYCLHQDLIHLACADTRFNVVYGLVLITVLWDMDSLGILVSYVFIILSVLRIVSHEGRLKALNTCVSHICAVLILYVPMIGLSIIHRLAKHSSPLIHIFMAHIYLLVPPVLNPIIYSVKIKKIHQGILHLFFLKNISSTVK</sequence>
<dbReference type="GO" id="GO:0071396">
    <property type="term" value="P:cellular response to lipid"/>
    <property type="evidence" value="ECO:0007669"/>
    <property type="project" value="UniProtKB-ARBA"/>
</dbReference>
<comment type="similarity">
    <text evidence="10">Belongs to the G-protein coupled receptor 1 family.</text>
</comment>
<keyword evidence="3 10" id="KW-0812">Transmembrane</keyword>
<proteinExistence type="inferred from homology"/>
<evidence type="ECO:0000256" key="5">
    <source>
        <dbReference type="ARBA" id="ARBA00022989"/>
    </source>
</evidence>
<dbReference type="CDD" id="cd15222">
    <property type="entry name" value="7tmA_OR51-like"/>
    <property type="match status" value="1"/>
</dbReference>
<keyword evidence="9 10" id="KW-0807">Transducer</keyword>
<dbReference type="Gene3D" id="1.20.1070.10">
    <property type="entry name" value="Rhodopsin 7-helix transmembrane proteins"/>
    <property type="match status" value="1"/>
</dbReference>
<keyword evidence="11" id="KW-1003">Cell membrane</keyword>
<dbReference type="Pfam" id="PF13853">
    <property type="entry name" value="7tm_4"/>
    <property type="match status" value="1"/>
</dbReference>
<feature type="transmembrane region" description="Helical" evidence="11">
    <location>
        <begin position="62"/>
        <end position="86"/>
    </location>
</feature>
<dbReference type="PROSITE" id="PS00237">
    <property type="entry name" value="G_PROTEIN_RECEP_F1_1"/>
    <property type="match status" value="1"/>
</dbReference>
<dbReference type="Ensembl" id="ENSRROT00000037860.1">
    <property type="protein sequence ID" value="ENSRROP00000013735.1"/>
    <property type="gene ID" value="ENSRROG00000031089.1"/>
</dbReference>
<accession>A0A2K6PB33</accession>
<dbReference type="InterPro" id="IPR017452">
    <property type="entry name" value="GPCR_Rhodpsn_7TM"/>
</dbReference>
<dbReference type="PANTHER" id="PTHR26450:SF43">
    <property type="entry name" value="OLFACTORY RECEPTOR"/>
    <property type="match status" value="1"/>
</dbReference>
<reference evidence="13" key="2">
    <citation type="submission" date="2025-09" db="UniProtKB">
        <authorList>
            <consortium name="Ensembl"/>
        </authorList>
    </citation>
    <scope>IDENTIFICATION</scope>
</reference>
<feature type="transmembrane region" description="Helical" evidence="11">
    <location>
        <begin position="106"/>
        <end position="129"/>
    </location>
</feature>
<dbReference type="OMA" id="CMILHIV"/>
<evidence type="ECO:0000256" key="6">
    <source>
        <dbReference type="ARBA" id="ARBA00023040"/>
    </source>
</evidence>
<feature type="transmembrane region" description="Helical" evidence="11">
    <location>
        <begin position="27"/>
        <end position="50"/>
    </location>
</feature>
<dbReference type="Proteomes" id="UP000233200">
    <property type="component" value="Unplaced"/>
</dbReference>
<evidence type="ECO:0000256" key="1">
    <source>
        <dbReference type="ARBA" id="ARBA00004141"/>
    </source>
</evidence>
<evidence type="ECO:0000256" key="2">
    <source>
        <dbReference type="ARBA" id="ARBA00022606"/>
    </source>
</evidence>
<dbReference type="FunFam" id="1.20.1070.10:FF:000002">
    <property type="entry name" value="Olfactory receptor"/>
    <property type="match status" value="1"/>
</dbReference>
<keyword evidence="6 10" id="KW-0297">G-protein coupled receptor</keyword>
<protein>
    <recommendedName>
        <fullName evidence="11">Olfactory receptor</fullName>
    </recommendedName>
</protein>
<dbReference type="GO" id="GO:0005886">
    <property type="term" value="C:plasma membrane"/>
    <property type="evidence" value="ECO:0007669"/>
    <property type="project" value="UniProtKB-SubCell"/>
</dbReference>
<evidence type="ECO:0000256" key="8">
    <source>
        <dbReference type="ARBA" id="ARBA00023170"/>
    </source>
</evidence>
<dbReference type="PANTHER" id="PTHR26450">
    <property type="entry name" value="OLFACTORY RECEPTOR 56B1-RELATED"/>
    <property type="match status" value="1"/>
</dbReference>
<dbReference type="GO" id="GO:0004930">
    <property type="term" value="F:G protein-coupled receptor activity"/>
    <property type="evidence" value="ECO:0007669"/>
    <property type="project" value="UniProtKB-KW"/>
</dbReference>
<comment type="subcellular location">
    <subcellularLocation>
        <location evidence="11">Cell membrane</location>
        <topology evidence="11">Multi-pass membrane protein</topology>
    </subcellularLocation>
    <subcellularLocation>
        <location evidence="1">Membrane</location>
        <topology evidence="1">Multi-pass membrane protein</topology>
    </subcellularLocation>
</comment>
<keyword evidence="14" id="KW-1185">Reference proteome</keyword>
<keyword evidence="7 11" id="KW-0472">Membrane</keyword>
<dbReference type="InterPro" id="IPR000725">
    <property type="entry name" value="Olfact_rcpt"/>
</dbReference>
<evidence type="ECO:0000313" key="13">
    <source>
        <dbReference type="Ensembl" id="ENSRROP00000013735.1"/>
    </source>
</evidence>
<name>A0A2K6PB33_RHIRO</name>
<dbReference type="GO" id="GO:0004984">
    <property type="term" value="F:olfactory receptor activity"/>
    <property type="evidence" value="ECO:0007669"/>
    <property type="project" value="InterPro"/>
</dbReference>
<reference evidence="13" key="1">
    <citation type="submission" date="2025-08" db="UniProtKB">
        <authorList>
            <consortium name="Ensembl"/>
        </authorList>
    </citation>
    <scope>IDENTIFICATION</scope>
</reference>
<dbReference type="PRINTS" id="PR00237">
    <property type="entry name" value="GPCRRHODOPSN"/>
</dbReference>
<feature type="transmembrane region" description="Helical" evidence="11">
    <location>
        <begin position="150"/>
        <end position="172"/>
    </location>
</feature>
<dbReference type="SUPFAM" id="SSF81321">
    <property type="entry name" value="Family A G protein-coupled receptor-like"/>
    <property type="match status" value="1"/>
</dbReference>
<dbReference type="PROSITE" id="PS50262">
    <property type="entry name" value="G_PROTEIN_RECEP_F1_2"/>
    <property type="match status" value="1"/>
</dbReference>
<evidence type="ECO:0000256" key="4">
    <source>
        <dbReference type="ARBA" id="ARBA00022725"/>
    </source>
</evidence>
<feature type="domain" description="G-protein coupled receptors family 1 profile" evidence="12">
    <location>
        <begin position="45"/>
        <end position="296"/>
    </location>
</feature>
<evidence type="ECO:0000256" key="7">
    <source>
        <dbReference type="ARBA" id="ARBA00023136"/>
    </source>
</evidence>
<feature type="transmembrane region" description="Helical" evidence="11">
    <location>
        <begin position="275"/>
        <end position="295"/>
    </location>
</feature>
<keyword evidence="8 10" id="KW-0675">Receptor</keyword>
<evidence type="ECO:0000256" key="10">
    <source>
        <dbReference type="RuleBase" id="RU000688"/>
    </source>
</evidence>
<dbReference type="GeneTree" id="ENSGT01150000286905"/>
<dbReference type="AlphaFoldDB" id="A0A2K6PB33"/>